<dbReference type="OrthoDB" id="8638122at2"/>
<dbReference type="GO" id="GO:0003700">
    <property type="term" value="F:DNA-binding transcription factor activity"/>
    <property type="evidence" value="ECO:0007669"/>
    <property type="project" value="InterPro"/>
</dbReference>
<dbReference type="SUPFAM" id="SSF46785">
    <property type="entry name" value="Winged helix' DNA-binding domain"/>
    <property type="match status" value="1"/>
</dbReference>
<dbReference type="InterPro" id="IPR011711">
    <property type="entry name" value="GntR_C"/>
</dbReference>
<evidence type="ECO:0000256" key="2">
    <source>
        <dbReference type="ARBA" id="ARBA00023125"/>
    </source>
</evidence>
<keyword evidence="3" id="KW-0804">Transcription</keyword>
<keyword evidence="1" id="KW-0805">Transcription regulation</keyword>
<dbReference type="CDD" id="cd07377">
    <property type="entry name" value="WHTH_GntR"/>
    <property type="match status" value="1"/>
</dbReference>
<dbReference type="PRINTS" id="PR00035">
    <property type="entry name" value="HTHGNTR"/>
</dbReference>
<dbReference type="Gene3D" id="1.10.10.10">
    <property type="entry name" value="Winged helix-like DNA-binding domain superfamily/Winged helix DNA-binding domain"/>
    <property type="match status" value="1"/>
</dbReference>
<dbReference type="InterPro" id="IPR036388">
    <property type="entry name" value="WH-like_DNA-bd_sf"/>
</dbReference>
<protein>
    <submittedName>
        <fullName evidence="5">Transcriptional regulator, GntR family</fullName>
    </submittedName>
</protein>
<evidence type="ECO:0000313" key="5">
    <source>
        <dbReference type="EMBL" id="SFR53268.1"/>
    </source>
</evidence>
<dbReference type="PROSITE" id="PS50949">
    <property type="entry name" value="HTH_GNTR"/>
    <property type="match status" value="1"/>
</dbReference>
<evidence type="ECO:0000313" key="6">
    <source>
        <dbReference type="Proteomes" id="UP000199478"/>
    </source>
</evidence>
<gene>
    <name evidence="5" type="ORF">SAMN04488005_2644</name>
</gene>
<keyword evidence="2" id="KW-0238">DNA-binding</keyword>
<evidence type="ECO:0000259" key="4">
    <source>
        <dbReference type="PROSITE" id="PS50949"/>
    </source>
</evidence>
<dbReference type="Pfam" id="PF00392">
    <property type="entry name" value="GntR"/>
    <property type="match status" value="1"/>
</dbReference>
<evidence type="ECO:0000256" key="3">
    <source>
        <dbReference type="ARBA" id="ARBA00023163"/>
    </source>
</evidence>
<dbReference type="RefSeq" id="WP_090200997.1">
    <property type="nucleotide sequence ID" value="NZ_FOYP01000002.1"/>
</dbReference>
<dbReference type="AlphaFoldDB" id="A0A1I6HFY9"/>
<dbReference type="SMART" id="SM00345">
    <property type="entry name" value="HTH_GNTR"/>
    <property type="match status" value="1"/>
</dbReference>
<dbReference type="STRING" id="390270.SAMN04488005_2644"/>
<dbReference type="Proteomes" id="UP000199478">
    <property type="component" value="Unassembled WGS sequence"/>
</dbReference>
<dbReference type="SUPFAM" id="SSF48008">
    <property type="entry name" value="GntR ligand-binding domain-like"/>
    <property type="match status" value="1"/>
</dbReference>
<accession>A0A1I6HFY9</accession>
<dbReference type="Gene3D" id="1.20.120.530">
    <property type="entry name" value="GntR ligand-binding domain-like"/>
    <property type="match status" value="1"/>
</dbReference>
<dbReference type="InterPro" id="IPR000524">
    <property type="entry name" value="Tscrpt_reg_HTH_GntR"/>
</dbReference>
<dbReference type="InterPro" id="IPR036390">
    <property type="entry name" value="WH_DNA-bd_sf"/>
</dbReference>
<dbReference type="PANTHER" id="PTHR43537">
    <property type="entry name" value="TRANSCRIPTIONAL REGULATOR, GNTR FAMILY"/>
    <property type="match status" value="1"/>
</dbReference>
<organism evidence="5 6">
    <name type="scientific">Yoonia tamlensis</name>
    <dbReference type="NCBI Taxonomy" id="390270"/>
    <lineage>
        <taxon>Bacteria</taxon>
        <taxon>Pseudomonadati</taxon>
        <taxon>Pseudomonadota</taxon>
        <taxon>Alphaproteobacteria</taxon>
        <taxon>Rhodobacterales</taxon>
        <taxon>Paracoccaceae</taxon>
        <taxon>Yoonia</taxon>
    </lineage>
</organism>
<dbReference type="PANTHER" id="PTHR43537:SF5">
    <property type="entry name" value="UXU OPERON TRANSCRIPTIONAL REGULATOR"/>
    <property type="match status" value="1"/>
</dbReference>
<dbReference type="SMART" id="SM00895">
    <property type="entry name" value="FCD"/>
    <property type="match status" value="1"/>
</dbReference>
<proteinExistence type="predicted"/>
<dbReference type="InterPro" id="IPR008920">
    <property type="entry name" value="TF_FadR/GntR_C"/>
</dbReference>
<sequence length="227" mass="25350">MPATVRTKERKTSVDVVFDTLYNSIVKLEMLPGDKISEAEIAAQFGVSRQPVRDAFSRLANLGLLLIQPQKATEVKRFSRREVAKSRFVRVCVETEVMRRAAENATEATKTALDANLAQQAAAVEAGNYEKFGKLDYDFHRILCKAAKVDFAFEVISVEKANVDRLCMLSLSKEDRMPDLFQDHATIAERVLAGDSEGAVEIGRVHLARLDGTIDAIFHDNPDYFEP</sequence>
<evidence type="ECO:0000256" key="1">
    <source>
        <dbReference type="ARBA" id="ARBA00023015"/>
    </source>
</evidence>
<dbReference type="Pfam" id="PF07729">
    <property type="entry name" value="FCD"/>
    <property type="match status" value="1"/>
</dbReference>
<reference evidence="6" key="1">
    <citation type="submission" date="2016-10" db="EMBL/GenBank/DDBJ databases">
        <authorList>
            <person name="Varghese N."/>
            <person name="Submissions S."/>
        </authorList>
    </citation>
    <scope>NUCLEOTIDE SEQUENCE [LARGE SCALE GENOMIC DNA]</scope>
    <source>
        <strain evidence="6">DSM 26879</strain>
    </source>
</reference>
<dbReference type="GO" id="GO:0003677">
    <property type="term" value="F:DNA binding"/>
    <property type="evidence" value="ECO:0007669"/>
    <property type="project" value="UniProtKB-KW"/>
</dbReference>
<name>A0A1I6HFY9_9RHOB</name>
<feature type="domain" description="HTH gntR-type" evidence="4">
    <location>
        <begin position="11"/>
        <end position="78"/>
    </location>
</feature>
<keyword evidence="6" id="KW-1185">Reference proteome</keyword>
<dbReference type="EMBL" id="FOYP01000002">
    <property type="protein sequence ID" value="SFR53268.1"/>
    <property type="molecule type" value="Genomic_DNA"/>
</dbReference>